<dbReference type="OrthoDB" id="9758182at2"/>
<protein>
    <submittedName>
        <fullName evidence="3">Glutamate synthase</fullName>
    </submittedName>
</protein>
<sequence>MNLHRPNANEALQTKNRSRSVAPQSGICSRCVDGCKGNCDMFNATFRSRELLYPTPFGEITAGADKDYPVDYSHLQILGYAMGAEGMEADPDKATFPAVSTETSYGVAEKVKMKIPMFTGALGSTEIARKNWEHFAVGAAITGISLVCGENVCGIDPGLELNDKGKVIESPDMRRRVESYRRFHEGYGDIMVQLNVEDTRLGVAEYVIEKLGVETIELKWGQGAKCIGGEIKVHDLNRALELKKRGYIVTPDPESAAIQEAFKAGAIKEFERHSRLGFVDQESFMAEVERLRSLGAKRITLKTGAYPMRELAMAIRWSSDAKIDLLTIDGAPGGTGMSPWRMMCEWGVPAIYLHSMALELCQRLDAMGAWVPDIAFAGGFSSEDHIFKALSLGAPYTKAVCMGRALMIPGMVGKNIERWMKGEDGGLPSTVSKYGASKEEIFVCYEELRDRFGKDIDQIPLGAVGIYSAGEKLRVGLQQLMAGARKWNVSHMSRKDLACLTDECVKVTKLPFIMDAYREEALAIVGAISNGKKSEVA</sequence>
<proteinExistence type="inferred from homology"/>
<dbReference type="InParanoid" id="A0A0D2GMM5"/>
<name>A0A0D2GMM5_9BACT</name>
<comment type="caution">
    <text evidence="3">The sequence shown here is derived from an EMBL/GenBank/DDBJ whole genome shotgun (WGS) entry which is preliminary data.</text>
</comment>
<feature type="domain" description="Glutamate synthase" evidence="2">
    <location>
        <begin position="278"/>
        <end position="408"/>
    </location>
</feature>
<accession>A0A0D2GMM5</accession>
<dbReference type="CDD" id="cd02808">
    <property type="entry name" value="GltS_FMN"/>
    <property type="match status" value="1"/>
</dbReference>
<dbReference type="EMBL" id="AZAC01000001">
    <property type="protein sequence ID" value="KIX15907.1"/>
    <property type="molecule type" value="Genomic_DNA"/>
</dbReference>
<dbReference type="SUPFAM" id="SSF51395">
    <property type="entry name" value="FMN-linked oxidoreductases"/>
    <property type="match status" value="1"/>
</dbReference>
<comment type="similarity">
    <text evidence="1">Belongs to the glutamate synthase family.</text>
</comment>
<dbReference type="InterPro" id="IPR002932">
    <property type="entry name" value="Glu_synthdom"/>
</dbReference>
<dbReference type="STRING" id="1429043.X474_01115"/>
<reference evidence="3 4" key="1">
    <citation type="submission" date="2013-11" db="EMBL/GenBank/DDBJ databases">
        <title>Metagenomic analysis of a methanogenic consortium involved in long chain n-alkane degradation.</title>
        <authorList>
            <person name="Davidova I.A."/>
            <person name="Callaghan A.V."/>
            <person name="Wawrik B."/>
            <person name="Pruitt S."/>
            <person name="Marks C."/>
            <person name="Duncan K.E."/>
            <person name="Suflita J.M."/>
        </authorList>
    </citation>
    <scope>NUCLEOTIDE SEQUENCE [LARGE SCALE GENOMIC DNA]</scope>
    <source>
        <strain evidence="3 4">SPR</strain>
    </source>
</reference>
<keyword evidence="4" id="KW-1185">Reference proteome</keyword>
<dbReference type="AlphaFoldDB" id="A0A0D2GMM5"/>
<dbReference type="GO" id="GO:0015930">
    <property type="term" value="F:glutamate synthase activity"/>
    <property type="evidence" value="ECO:0007669"/>
    <property type="project" value="InterPro"/>
</dbReference>
<evidence type="ECO:0000259" key="2">
    <source>
        <dbReference type="Pfam" id="PF01645"/>
    </source>
</evidence>
<organism evidence="3 4">
    <name type="scientific">Dethiosulfatarculus sandiegensis</name>
    <dbReference type="NCBI Taxonomy" id="1429043"/>
    <lineage>
        <taxon>Bacteria</taxon>
        <taxon>Pseudomonadati</taxon>
        <taxon>Thermodesulfobacteriota</taxon>
        <taxon>Desulfarculia</taxon>
        <taxon>Desulfarculales</taxon>
        <taxon>Desulfarculaceae</taxon>
        <taxon>Dethiosulfatarculus</taxon>
    </lineage>
</organism>
<evidence type="ECO:0000256" key="1">
    <source>
        <dbReference type="ARBA" id="ARBA00009716"/>
    </source>
</evidence>
<dbReference type="GO" id="GO:0006537">
    <property type="term" value="P:glutamate biosynthetic process"/>
    <property type="evidence" value="ECO:0007669"/>
    <property type="project" value="InterPro"/>
</dbReference>
<dbReference type="PATRIC" id="fig|1429043.3.peg.237"/>
<dbReference type="Proteomes" id="UP000032233">
    <property type="component" value="Unassembled WGS sequence"/>
</dbReference>
<dbReference type="InterPro" id="IPR013785">
    <property type="entry name" value="Aldolase_TIM"/>
</dbReference>
<dbReference type="Pfam" id="PF01645">
    <property type="entry name" value="Glu_synthase"/>
    <property type="match status" value="1"/>
</dbReference>
<dbReference type="Gene3D" id="3.20.20.70">
    <property type="entry name" value="Aldolase class I"/>
    <property type="match status" value="1"/>
</dbReference>
<gene>
    <name evidence="3" type="ORF">X474_01115</name>
</gene>
<evidence type="ECO:0000313" key="3">
    <source>
        <dbReference type="EMBL" id="KIX15907.1"/>
    </source>
</evidence>
<dbReference type="RefSeq" id="WP_044346176.1">
    <property type="nucleotide sequence ID" value="NZ_AZAC01000001.1"/>
</dbReference>
<evidence type="ECO:0000313" key="4">
    <source>
        <dbReference type="Proteomes" id="UP000032233"/>
    </source>
</evidence>